<evidence type="ECO:0000313" key="2">
    <source>
        <dbReference type="Proteomes" id="UP001377168"/>
    </source>
</evidence>
<keyword evidence="2" id="KW-1185">Reference proteome</keyword>
<protein>
    <submittedName>
        <fullName evidence="1">Uncharacterized protein</fullName>
    </submittedName>
</protein>
<evidence type="ECO:0000313" key="1">
    <source>
        <dbReference type="EMBL" id="MEJ8635908.1"/>
    </source>
</evidence>
<sequence length="94" mass="10169">MSAYALFQVPVWCGALNRDGRSYCRRNVSGILLGCSLRQHRWQKMKMIVLRSKVGKLSQAVFPTAKEKFAAFLAVGGLASAVAAVMVPLVVGEG</sequence>
<dbReference type="Proteomes" id="UP001377168">
    <property type="component" value="Unassembled WGS sequence"/>
</dbReference>
<name>A0ACC6PX68_9ACTN</name>
<accession>A0ACC6PX68</accession>
<dbReference type="EMBL" id="JBBKAJ010000022">
    <property type="protein sequence ID" value="MEJ8635908.1"/>
    <property type="molecule type" value="Genomic_DNA"/>
</dbReference>
<reference evidence="1" key="1">
    <citation type="submission" date="2024-03" db="EMBL/GenBank/DDBJ databases">
        <title>Novel Streptomyces species of biotechnological and ecological value are a feature of Machair soil.</title>
        <authorList>
            <person name="Prole J.R."/>
            <person name="Goodfellow M."/>
            <person name="Allenby N."/>
            <person name="Ward A.C."/>
        </authorList>
    </citation>
    <scope>NUCLEOTIDE SEQUENCE</scope>
    <source>
        <strain evidence="1">MS2.AVA.5</strain>
    </source>
</reference>
<proteinExistence type="predicted"/>
<comment type="caution">
    <text evidence="1">The sequence shown here is derived from an EMBL/GenBank/DDBJ whole genome shotgun (WGS) entry which is preliminary data.</text>
</comment>
<organism evidence="1 2">
    <name type="scientific">Streptomyces achmelvichensis</name>
    <dbReference type="NCBI Taxonomy" id="3134111"/>
    <lineage>
        <taxon>Bacteria</taxon>
        <taxon>Bacillati</taxon>
        <taxon>Actinomycetota</taxon>
        <taxon>Actinomycetes</taxon>
        <taxon>Kitasatosporales</taxon>
        <taxon>Streptomycetaceae</taxon>
        <taxon>Streptomyces</taxon>
    </lineage>
</organism>
<gene>
    <name evidence="1" type="ORF">WKI67_21270</name>
</gene>